<keyword evidence="1" id="KW-0472">Membrane</keyword>
<dbReference type="Pfam" id="PF12679">
    <property type="entry name" value="ABC2_membrane_2"/>
    <property type="match status" value="1"/>
</dbReference>
<feature type="transmembrane region" description="Helical" evidence="1">
    <location>
        <begin position="152"/>
        <end position="174"/>
    </location>
</feature>
<accession>A0A1H9GG23</accession>
<dbReference type="Proteomes" id="UP000199427">
    <property type="component" value="Unassembled WGS sequence"/>
</dbReference>
<feature type="transmembrane region" description="Helical" evidence="1">
    <location>
        <begin position="75"/>
        <end position="95"/>
    </location>
</feature>
<evidence type="ECO:0000256" key="1">
    <source>
        <dbReference type="SAM" id="Phobius"/>
    </source>
</evidence>
<feature type="transmembrane region" description="Helical" evidence="1">
    <location>
        <begin position="229"/>
        <end position="251"/>
    </location>
</feature>
<feature type="transmembrane region" description="Helical" evidence="1">
    <location>
        <begin position="20"/>
        <end position="41"/>
    </location>
</feature>
<dbReference type="RefSeq" id="WP_091773574.1">
    <property type="nucleotide sequence ID" value="NZ_FOES01000015.1"/>
</dbReference>
<dbReference type="PANTHER" id="PTHR43471">
    <property type="entry name" value="ABC TRANSPORTER PERMEASE"/>
    <property type="match status" value="1"/>
</dbReference>
<evidence type="ECO:0000313" key="2">
    <source>
        <dbReference type="EMBL" id="SEQ49054.1"/>
    </source>
</evidence>
<protein>
    <submittedName>
        <fullName evidence="2">ABC-2 type transport system permease protein</fullName>
    </submittedName>
</protein>
<evidence type="ECO:0000313" key="3">
    <source>
        <dbReference type="Proteomes" id="UP000199427"/>
    </source>
</evidence>
<feature type="transmembrane region" description="Helical" evidence="1">
    <location>
        <begin position="116"/>
        <end position="140"/>
    </location>
</feature>
<keyword evidence="1" id="KW-0812">Transmembrane</keyword>
<organism evidence="2 3">
    <name type="scientific">Piscibacillus halophilus</name>
    <dbReference type="NCBI Taxonomy" id="571933"/>
    <lineage>
        <taxon>Bacteria</taxon>
        <taxon>Bacillati</taxon>
        <taxon>Bacillota</taxon>
        <taxon>Bacilli</taxon>
        <taxon>Bacillales</taxon>
        <taxon>Bacillaceae</taxon>
        <taxon>Piscibacillus</taxon>
    </lineage>
</organism>
<dbReference type="AlphaFoldDB" id="A0A1H9GG23"/>
<gene>
    <name evidence="2" type="ORF">SAMN05216362_11532</name>
</gene>
<dbReference type="EMBL" id="FOES01000015">
    <property type="protein sequence ID" value="SEQ49054.1"/>
    <property type="molecule type" value="Genomic_DNA"/>
</dbReference>
<proteinExistence type="predicted"/>
<name>A0A1H9GG23_9BACI</name>
<dbReference type="OrthoDB" id="4187110at2"/>
<feature type="transmembrane region" description="Helical" evidence="1">
    <location>
        <begin position="181"/>
        <end position="201"/>
    </location>
</feature>
<keyword evidence="3" id="KW-1185">Reference proteome</keyword>
<dbReference type="GO" id="GO:0140359">
    <property type="term" value="F:ABC-type transporter activity"/>
    <property type="evidence" value="ECO:0007669"/>
    <property type="project" value="InterPro"/>
</dbReference>
<keyword evidence="1" id="KW-1133">Transmembrane helix</keyword>
<dbReference type="GO" id="GO:0005886">
    <property type="term" value="C:plasma membrane"/>
    <property type="evidence" value="ECO:0007669"/>
    <property type="project" value="UniProtKB-SubCell"/>
</dbReference>
<dbReference type="STRING" id="571933.SAMN05216362_11532"/>
<reference evidence="2 3" key="1">
    <citation type="submission" date="2016-10" db="EMBL/GenBank/DDBJ databases">
        <authorList>
            <person name="de Groot N.N."/>
        </authorList>
    </citation>
    <scope>NUCLEOTIDE SEQUENCE [LARGE SCALE GENOMIC DNA]</scope>
    <source>
        <strain evidence="2 3">DSM 21633</strain>
    </source>
</reference>
<sequence>MQWFVIFKKELLENWRNLKWIWVPIVFILFAVMDPITTYYLPKIMDAVGGVPEGSIIDLPMPNAQEAMMMSYGELGMLGVLLTVVIVMSTISGEIKSGVYEMILSKPVKFTNYVSAKFLSIMLIIIISLALAIGTAWYYVMILFGTIDFTRILMSLFFFTLYFALIVSIVIMVNTWIQSPGLVAFISLALIIIFNVLTNIYGHILTWSPALISDYIGEYLASGVLISELWYAALMAFVFSIVCLQFAIVTLRNRVLH</sequence>